<keyword evidence="3" id="KW-1185">Reference proteome</keyword>
<accession>A0AA95MLJ3</accession>
<dbReference type="GO" id="GO:0017057">
    <property type="term" value="F:6-phosphogluconolactonase activity"/>
    <property type="evidence" value="ECO:0007669"/>
    <property type="project" value="TreeGrafter"/>
</dbReference>
<organism evidence="2 3">
    <name type="scientific">Neobacillus novalis</name>
    <dbReference type="NCBI Taxonomy" id="220687"/>
    <lineage>
        <taxon>Bacteria</taxon>
        <taxon>Bacillati</taxon>
        <taxon>Bacillota</taxon>
        <taxon>Bacilli</taxon>
        <taxon>Bacillales</taxon>
        <taxon>Bacillaceae</taxon>
        <taxon>Neobacillus</taxon>
    </lineage>
</organism>
<proteinExistence type="inferred from homology"/>
<name>A0AA95MLJ3_9BACI</name>
<dbReference type="EMBL" id="CP126114">
    <property type="protein sequence ID" value="WHY85745.1"/>
    <property type="molecule type" value="Genomic_DNA"/>
</dbReference>
<dbReference type="AlphaFoldDB" id="A0AA95MLJ3"/>
<dbReference type="InterPro" id="IPR050282">
    <property type="entry name" value="Cycloisomerase_2"/>
</dbReference>
<dbReference type="Proteomes" id="UP001178288">
    <property type="component" value="Chromosome"/>
</dbReference>
<comment type="similarity">
    <text evidence="1">Belongs to the cycloisomerase 2 family.</text>
</comment>
<dbReference type="InterPro" id="IPR019405">
    <property type="entry name" value="Lactonase_7-beta_prop"/>
</dbReference>
<dbReference type="PANTHER" id="PTHR30344">
    <property type="entry name" value="6-PHOSPHOGLUCONOLACTONASE-RELATED"/>
    <property type="match status" value="1"/>
</dbReference>
<protein>
    <submittedName>
        <fullName evidence="2">Beta-propeller fold lactonase family protein</fullName>
    </submittedName>
</protein>
<dbReference type="PANTHER" id="PTHR30344:SF1">
    <property type="entry name" value="6-PHOSPHOGLUCONOLACTONASE"/>
    <property type="match status" value="1"/>
</dbReference>
<dbReference type="RefSeq" id="WP_066092699.1">
    <property type="nucleotide sequence ID" value="NZ_CP126114.1"/>
</dbReference>
<evidence type="ECO:0000313" key="3">
    <source>
        <dbReference type="Proteomes" id="UP001178288"/>
    </source>
</evidence>
<dbReference type="SUPFAM" id="SSF50974">
    <property type="entry name" value="Nitrous oxide reductase, N-terminal domain"/>
    <property type="match status" value="1"/>
</dbReference>
<dbReference type="KEGG" id="nnv:QNH39_24590"/>
<dbReference type="InterPro" id="IPR011045">
    <property type="entry name" value="N2O_reductase_N"/>
</dbReference>
<sequence>MRQIINKYSRASVSMVYMMSNNEVMNQVIAFNRNMNGLLTFVGAYPTNGRGTGTREVSTATANDGVDPLTSQGALTLSRDGRFLLAVNAGSHSISSFIITDNGTPVLVDVKPSGGAQPNSVDVFGNLVYVSNVGNPANNFTSNITGSHIDDNGRLTPFPGSIHSLSTFNAQPAQVLFTPDGSKIIVSELTSNHLSVFYVNKNGTLTGPIVNESYGKGPLGCFFLSSGILLVTEADSNALSSYSLSNDGKLHVISGSVPNGYKTACWVVTTRDERFAYITNTLSGTISTYRIDSNGALSVVRHITSTPPGTAAGLPMDVGVSKDGRHFYTLNGNQGTVSVFTIQDDGSLVSLQVAAWTNFPYFGSQGLAVL</sequence>
<dbReference type="Pfam" id="PF10282">
    <property type="entry name" value="Lactonase"/>
    <property type="match status" value="3"/>
</dbReference>
<evidence type="ECO:0000256" key="1">
    <source>
        <dbReference type="ARBA" id="ARBA00005564"/>
    </source>
</evidence>
<dbReference type="InterPro" id="IPR015943">
    <property type="entry name" value="WD40/YVTN_repeat-like_dom_sf"/>
</dbReference>
<reference evidence="2" key="1">
    <citation type="submission" date="2023-05" db="EMBL/GenBank/DDBJ databases">
        <title>Comparative genomics of Bacillaceae isolates and their secondary metabolite potential.</title>
        <authorList>
            <person name="Song L."/>
            <person name="Nielsen L.J."/>
            <person name="Mohite O."/>
            <person name="Xu X."/>
            <person name="Weber T."/>
            <person name="Kovacs A.T."/>
        </authorList>
    </citation>
    <scope>NUCLEOTIDE SEQUENCE</scope>
    <source>
        <strain evidence="2">XLM17</strain>
    </source>
</reference>
<evidence type="ECO:0000313" key="2">
    <source>
        <dbReference type="EMBL" id="WHY85745.1"/>
    </source>
</evidence>
<dbReference type="Gene3D" id="2.130.10.10">
    <property type="entry name" value="YVTN repeat-like/Quinoprotein amine dehydrogenase"/>
    <property type="match status" value="3"/>
</dbReference>
<gene>
    <name evidence="2" type="ORF">QNH39_24590</name>
</gene>